<evidence type="ECO:0000256" key="1">
    <source>
        <dbReference type="ARBA" id="ARBA00006640"/>
    </source>
</evidence>
<dbReference type="NCBIfam" id="TIGR00030">
    <property type="entry name" value="S21p"/>
    <property type="match status" value="1"/>
</dbReference>
<evidence type="ECO:0000313" key="5">
    <source>
        <dbReference type="Proteomes" id="UP001359485"/>
    </source>
</evidence>
<evidence type="ECO:0000313" key="4">
    <source>
        <dbReference type="EMBL" id="KAK6633933.1"/>
    </source>
</evidence>
<evidence type="ECO:0000256" key="2">
    <source>
        <dbReference type="ARBA" id="ARBA00022980"/>
    </source>
</evidence>
<comment type="caution">
    <text evidence="4">The sequence shown here is derived from an EMBL/GenBank/DDBJ whole genome shotgun (WGS) entry which is preliminary data.</text>
</comment>
<dbReference type="InterPro" id="IPR038380">
    <property type="entry name" value="Ribosomal_bS21_sf"/>
</dbReference>
<name>A0ABR1B4V1_POLSC</name>
<dbReference type="PANTHER" id="PTHR21109">
    <property type="entry name" value="MITOCHONDRIAL 28S RIBOSOMAL PROTEIN S21"/>
    <property type="match status" value="1"/>
</dbReference>
<accession>A0ABR1B4V1</accession>
<dbReference type="PANTHER" id="PTHR21109:SF0">
    <property type="entry name" value="SMALL RIBOSOMAL SUBUNIT PROTEIN BS21M"/>
    <property type="match status" value="1"/>
</dbReference>
<dbReference type="Proteomes" id="UP001359485">
    <property type="component" value="Unassembled WGS sequence"/>
</dbReference>
<keyword evidence="3" id="KW-0687">Ribonucleoprotein</keyword>
<proteinExistence type="inferred from homology"/>
<dbReference type="Gene3D" id="1.20.5.1150">
    <property type="entry name" value="Ribosomal protein S8"/>
    <property type="match status" value="1"/>
</dbReference>
<comment type="similarity">
    <text evidence="1">Belongs to the bacterial ribosomal protein bS21 family.</text>
</comment>
<protein>
    <recommendedName>
        <fullName evidence="6">Ribosomal protein S21</fullName>
    </recommendedName>
</protein>
<dbReference type="InterPro" id="IPR001911">
    <property type="entry name" value="Ribosomal_bS21"/>
</dbReference>
<reference evidence="4 5" key="1">
    <citation type="submission" date="2023-09" db="EMBL/GenBank/DDBJ databases">
        <title>Genomes of two closely related lineages of the louse Polyplax serrata with different host specificities.</title>
        <authorList>
            <person name="Martinu J."/>
            <person name="Tarabai H."/>
            <person name="Stefka J."/>
            <person name="Hypsa V."/>
        </authorList>
    </citation>
    <scope>NUCLEOTIDE SEQUENCE [LARGE SCALE GENOMIC DNA]</scope>
    <source>
        <strain evidence="4">98ZLc_SE</strain>
    </source>
</reference>
<gene>
    <name evidence="4" type="ORF">RUM44_004540</name>
</gene>
<evidence type="ECO:0008006" key="6">
    <source>
        <dbReference type="Google" id="ProtNLM"/>
    </source>
</evidence>
<keyword evidence="2" id="KW-0689">Ribosomal protein</keyword>
<dbReference type="EMBL" id="JAWJWF010000004">
    <property type="protein sequence ID" value="KAK6633933.1"/>
    <property type="molecule type" value="Genomic_DNA"/>
</dbReference>
<sequence>MKHALFISRTVFVKNQDIDKAVRTLNRILGREGVIEDVRRLERYEKPWQTRRRINYELSKSIYNEDMTRKINFLMRKSRPEPYPGCY</sequence>
<organism evidence="4 5">
    <name type="scientific">Polyplax serrata</name>
    <name type="common">Common mouse louse</name>
    <dbReference type="NCBI Taxonomy" id="468196"/>
    <lineage>
        <taxon>Eukaryota</taxon>
        <taxon>Metazoa</taxon>
        <taxon>Ecdysozoa</taxon>
        <taxon>Arthropoda</taxon>
        <taxon>Hexapoda</taxon>
        <taxon>Insecta</taxon>
        <taxon>Pterygota</taxon>
        <taxon>Neoptera</taxon>
        <taxon>Paraneoptera</taxon>
        <taxon>Psocodea</taxon>
        <taxon>Troctomorpha</taxon>
        <taxon>Phthiraptera</taxon>
        <taxon>Anoplura</taxon>
        <taxon>Polyplacidae</taxon>
        <taxon>Polyplax</taxon>
    </lineage>
</organism>
<keyword evidence="5" id="KW-1185">Reference proteome</keyword>
<dbReference type="Pfam" id="PF01165">
    <property type="entry name" value="Ribosomal_S21"/>
    <property type="match status" value="1"/>
</dbReference>
<evidence type="ECO:0000256" key="3">
    <source>
        <dbReference type="ARBA" id="ARBA00023274"/>
    </source>
</evidence>